<dbReference type="Proteomes" id="UP000277204">
    <property type="component" value="Unassembled WGS sequence"/>
</dbReference>
<dbReference type="PANTHER" id="PTHR47027">
    <property type="entry name" value="REVERSE TRANSCRIPTASE DOMAIN-CONTAINING PROTEIN"/>
    <property type="match status" value="1"/>
</dbReference>
<dbReference type="PANTHER" id="PTHR47027:SF25">
    <property type="entry name" value="REVERSE TRANSCRIPTASE DOMAIN-CONTAINING PROTEIN"/>
    <property type="match status" value="1"/>
</dbReference>
<gene>
    <name evidence="1" type="ORF">SMRZ_LOCUS11969</name>
</gene>
<proteinExistence type="predicted"/>
<reference evidence="1 2" key="1">
    <citation type="submission" date="2018-11" db="EMBL/GenBank/DDBJ databases">
        <authorList>
            <consortium name="Pathogen Informatics"/>
        </authorList>
    </citation>
    <scope>NUCLEOTIDE SEQUENCE [LARGE SCALE GENOMIC DNA]</scope>
    <source>
        <strain evidence="1 2">Zambia</strain>
    </source>
</reference>
<dbReference type="AlphaFoldDB" id="A0A183M7E4"/>
<sequence length="116" mass="12449">MKTSTSEGKQGIQWTAQNQLDDLEFADDLVLLLRAHEQVQLKTASVAAFSASAGLKIQKGKTKVLNYNTANINPVKLDGVTLEDVESFTCLGSIIGEHGGSNADVKSRIGKARAYI</sequence>
<keyword evidence="2" id="KW-1185">Reference proteome</keyword>
<organism evidence="1 2">
    <name type="scientific">Schistosoma margrebowiei</name>
    <dbReference type="NCBI Taxonomy" id="48269"/>
    <lineage>
        <taxon>Eukaryota</taxon>
        <taxon>Metazoa</taxon>
        <taxon>Spiralia</taxon>
        <taxon>Lophotrochozoa</taxon>
        <taxon>Platyhelminthes</taxon>
        <taxon>Trematoda</taxon>
        <taxon>Digenea</taxon>
        <taxon>Strigeidida</taxon>
        <taxon>Schistosomatoidea</taxon>
        <taxon>Schistosomatidae</taxon>
        <taxon>Schistosoma</taxon>
    </lineage>
</organism>
<protein>
    <submittedName>
        <fullName evidence="1">Uncharacterized protein</fullName>
    </submittedName>
</protein>
<evidence type="ECO:0000313" key="1">
    <source>
        <dbReference type="EMBL" id="VDO98000.1"/>
    </source>
</evidence>
<evidence type="ECO:0000313" key="2">
    <source>
        <dbReference type="Proteomes" id="UP000277204"/>
    </source>
</evidence>
<accession>A0A183M7E4</accession>
<dbReference type="EMBL" id="UZAI01007115">
    <property type="protein sequence ID" value="VDO98000.1"/>
    <property type="molecule type" value="Genomic_DNA"/>
</dbReference>
<name>A0A183M7E4_9TREM</name>